<keyword evidence="2 6" id="KW-0540">Nuclease</keyword>
<keyword evidence="1 6" id="KW-1277">Toxin-antitoxin system</keyword>
<evidence type="ECO:0000313" key="8">
    <source>
        <dbReference type="EMBL" id="RUT35118.1"/>
    </source>
</evidence>
<evidence type="ECO:0000256" key="4">
    <source>
        <dbReference type="ARBA" id="ARBA00022801"/>
    </source>
</evidence>
<evidence type="ECO:0000256" key="6">
    <source>
        <dbReference type="HAMAP-Rule" id="MF_00265"/>
    </source>
</evidence>
<reference evidence="8 9" key="1">
    <citation type="journal article" date="2016" name="Int. J. Syst. Evol. Microbiol.">
        <title>Arsenicitalea aurantiaca gen. nov., sp. nov., a new member of the family Hyphomicrobiaceae, isolated from high-arsenic sediment.</title>
        <authorList>
            <person name="Mu Y."/>
            <person name="Zhou L."/>
            <person name="Zeng X.C."/>
            <person name="Liu L."/>
            <person name="Pan Y."/>
            <person name="Chen X."/>
            <person name="Wang J."/>
            <person name="Li S."/>
            <person name="Li W.J."/>
            <person name="Wang Y."/>
        </authorList>
    </citation>
    <scope>NUCLEOTIDE SEQUENCE [LARGE SCALE GENOMIC DNA]</scope>
    <source>
        <strain evidence="8 9">42-50</strain>
    </source>
</reference>
<dbReference type="CDD" id="cd09873">
    <property type="entry name" value="PIN_Pae0151-like"/>
    <property type="match status" value="1"/>
</dbReference>
<comment type="similarity">
    <text evidence="6">Belongs to the PINc/VapC protein family.</text>
</comment>
<dbReference type="InterPro" id="IPR051619">
    <property type="entry name" value="TypeII_TA_RNase_PINc/VapC"/>
</dbReference>
<dbReference type="HAMAP" id="MF_00265">
    <property type="entry name" value="VapC_Nob1"/>
    <property type="match status" value="1"/>
</dbReference>
<keyword evidence="6" id="KW-0800">Toxin</keyword>
<dbReference type="PANTHER" id="PTHR35901">
    <property type="entry name" value="RIBONUCLEASE VAPC3"/>
    <property type="match status" value="1"/>
</dbReference>
<evidence type="ECO:0000256" key="5">
    <source>
        <dbReference type="ARBA" id="ARBA00022842"/>
    </source>
</evidence>
<feature type="binding site" evidence="6">
    <location>
        <position position="102"/>
    </location>
    <ligand>
        <name>Mg(2+)</name>
        <dbReference type="ChEBI" id="CHEBI:18420"/>
    </ligand>
</feature>
<keyword evidence="5 6" id="KW-0460">Magnesium</keyword>
<organism evidence="8 9">
    <name type="scientific">Arsenicitalea aurantiaca</name>
    <dbReference type="NCBI Taxonomy" id="1783274"/>
    <lineage>
        <taxon>Bacteria</taxon>
        <taxon>Pseudomonadati</taxon>
        <taxon>Pseudomonadota</taxon>
        <taxon>Alphaproteobacteria</taxon>
        <taxon>Hyphomicrobiales</taxon>
        <taxon>Devosiaceae</taxon>
        <taxon>Arsenicitalea</taxon>
    </lineage>
</organism>
<dbReference type="EMBL" id="RZNJ01000001">
    <property type="protein sequence ID" value="RUT35118.1"/>
    <property type="molecule type" value="Genomic_DNA"/>
</dbReference>
<evidence type="ECO:0000256" key="2">
    <source>
        <dbReference type="ARBA" id="ARBA00022722"/>
    </source>
</evidence>
<comment type="function">
    <text evidence="6">Toxic component of a toxin-antitoxin (TA) system. An RNase.</text>
</comment>
<keyword evidence="9" id="KW-1185">Reference proteome</keyword>
<evidence type="ECO:0000313" key="9">
    <source>
        <dbReference type="Proteomes" id="UP000281547"/>
    </source>
</evidence>
<dbReference type="GO" id="GO:0090729">
    <property type="term" value="F:toxin activity"/>
    <property type="evidence" value="ECO:0007669"/>
    <property type="project" value="UniProtKB-KW"/>
</dbReference>
<feature type="binding site" evidence="6">
    <location>
        <position position="6"/>
    </location>
    <ligand>
        <name>Mg(2+)</name>
        <dbReference type="ChEBI" id="CHEBI:18420"/>
    </ligand>
</feature>
<keyword evidence="3 6" id="KW-0479">Metal-binding</keyword>
<dbReference type="InterPro" id="IPR044153">
    <property type="entry name" value="PIN_Pae0151-like"/>
</dbReference>
<dbReference type="GO" id="GO:0004540">
    <property type="term" value="F:RNA nuclease activity"/>
    <property type="evidence" value="ECO:0007669"/>
    <property type="project" value="InterPro"/>
</dbReference>
<dbReference type="InterPro" id="IPR022907">
    <property type="entry name" value="VapC_family"/>
</dbReference>
<evidence type="ECO:0000259" key="7">
    <source>
        <dbReference type="Pfam" id="PF01850"/>
    </source>
</evidence>
<keyword evidence="4 6" id="KW-0378">Hydrolase</keyword>
<dbReference type="Gene3D" id="3.40.50.1010">
    <property type="entry name" value="5'-nuclease"/>
    <property type="match status" value="1"/>
</dbReference>
<gene>
    <name evidence="6" type="primary">vapC</name>
    <name evidence="8" type="ORF">EMQ25_03990</name>
</gene>
<comment type="caution">
    <text evidence="8">The sequence shown here is derived from an EMBL/GenBank/DDBJ whole genome shotgun (WGS) entry which is preliminary data.</text>
</comment>
<dbReference type="Proteomes" id="UP000281547">
    <property type="component" value="Unassembled WGS sequence"/>
</dbReference>
<dbReference type="OrthoDB" id="9798446at2"/>
<sequence>MLIVADASIAVAWQFEDEATAEIDAVLRDVAIGGAIVPALWHLEVANSLLSACRRKRMSLAARSLALDELMRLPVTIDLETDKHAWSATLDLADRHGLTVYDAAYLELAQRRRLPLATLDRQLRAAAEAAGVPTLP</sequence>
<name>A0A433XMA1_9HYPH</name>
<comment type="cofactor">
    <cofactor evidence="6">
        <name>Mg(2+)</name>
        <dbReference type="ChEBI" id="CHEBI:18420"/>
    </cofactor>
</comment>
<dbReference type="Pfam" id="PF01850">
    <property type="entry name" value="PIN"/>
    <property type="match status" value="1"/>
</dbReference>
<proteinExistence type="inferred from homology"/>
<feature type="domain" description="PIN" evidence="7">
    <location>
        <begin position="3"/>
        <end position="128"/>
    </location>
</feature>
<dbReference type="AlphaFoldDB" id="A0A433XMA1"/>
<dbReference type="InterPro" id="IPR029060">
    <property type="entry name" value="PIN-like_dom_sf"/>
</dbReference>
<evidence type="ECO:0000256" key="1">
    <source>
        <dbReference type="ARBA" id="ARBA00022649"/>
    </source>
</evidence>
<protein>
    <recommendedName>
        <fullName evidence="6">Ribonuclease VapC</fullName>
        <shortName evidence="6">RNase VapC</shortName>
        <ecNumber evidence="6">3.1.-.-</ecNumber>
    </recommendedName>
    <alternativeName>
        <fullName evidence="6">Toxin VapC</fullName>
    </alternativeName>
</protein>
<accession>A0A433XMA1</accession>
<dbReference type="GO" id="GO:0016787">
    <property type="term" value="F:hydrolase activity"/>
    <property type="evidence" value="ECO:0007669"/>
    <property type="project" value="UniProtKB-KW"/>
</dbReference>
<dbReference type="SUPFAM" id="SSF88723">
    <property type="entry name" value="PIN domain-like"/>
    <property type="match status" value="1"/>
</dbReference>
<dbReference type="InterPro" id="IPR002716">
    <property type="entry name" value="PIN_dom"/>
</dbReference>
<dbReference type="PANTHER" id="PTHR35901:SF1">
    <property type="entry name" value="EXONUCLEASE VAPC9"/>
    <property type="match status" value="1"/>
</dbReference>
<dbReference type="GO" id="GO:0000287">
    <property type="term" value="F:magnesium ion binding"/>
    <property type="evidence" value="ECO:0007669"/>
    <property type="project" value="UniProtKB-UniRule"/>
</dbReference>
<evidence type="ECO:0000256" key="3">
    <source>
        <dbReference type="ARBA" id="ARBA00022723"/>
    </source>
</evidence>
<dbReference type="EC" id="3.1.-.-" evidence="6"/>